<evidence type="ECO:0000256" key="1">
    <source>
        <dbReference type="SAM" id="MobiDB-lite"/>
    </source>
</evidence>
<evidence type="ECO:0000313" key="3">
    <source>
        <dbReference type="EMBL" id="UQK59311.1"/>
    </source>
</evidence>
<keyword evidence="4" id="KW-1185">Reference proteome</keyword>
<proteinExistence type="predicted"/>
<evidence type="ECO:0000313" key="4">
    <source>
        <dbReference type="Proteomes" id="UP000831151"/>
    </source>
</evidence>
<sequence>MKKYKQILALVLVLMLTITLFACNKTENKEENKETTETTETEKTEETKTEDKDAEAKEGDAELPQDALKLETKKAENLDEKYNNAYALMDTENQDNKAKYDALYPNDPYKIDVNVKEADEANKANYLGLLENLIYMDRKLDEVTEDKPYDTNRNKGEAVLTYVLSNEDGKDSVFFANRDLYNFLKLDLETGDKLRIKDWSLLIDEATHVILGYNQKDRYELGKTYEIDYFGSKLKIMPVGVAKEGTSYVNGKGEEISLDNTIIAPLKYGDSKEMLNEEQYKEIIDNALILSPEADKAMYLGNYIRGAYKAVHLSDLILR</sequence>
<evidence type="ECO:0008006" key="5">
    <source>
        <dbReference type="Google" id="ProtNLM"/>
    </source>
</evidence>
<reference evidence="3" key="1">
    <citation type="submission" date="2022-04" db="EMBL/GenBank/DDBJ databases">
        <title>Complete genome sequences of Ezakiella coagulans and Fenollaria massiliensis.</title>
        <authorList>
            <person name="France M.T."/>
            <person name="Clifford J."/>
            <person name="Narina S."/>
            <person name="Rutt L."/>
            <person name="Ravel J."/>
        </authorList>
    </citation>
    <scope>NUCLEOTIDE SEQUENCE</scope>
    <source>
        <strain evidence="3">C0061C2</strain>
    </source>
</reference>
<organism evidence="3 4">
    <name type="scientific">Fenollaria massiliensis</name>
    <dbReference type="NCBI Taxonomy" id="938288"/>
    <lineage>
        <taxon>Bacteria</taxon>
        <taxon>Bacillati</taxon>
        <taxon>Bacillota</taxon>
        <taxon>Clostridia</taxon>
        <taxon>Eubacteriales</taxon>
        <taxon>Fenollaria</taxon>
    </lineage>
</organism>
<feature type="chain" id="PRO_5039359345" description="Lipoprotein" evidence="2">
    <location>
        <begin position="23"/>
        <end position="319"/>
    </location>
</feature>
<feature type="compositionally biased region" description="Basic and acidic residues" evidence="1">
    <location>
        <begin position="28"/>
        <end position="60"/>
    </location>
</feature>
<accession>A0A9E7DK36</accession>
<name>A0A9E7DK36_9FIRM</name>
<feature type="signal peptide" evidence="2">
    <location>
        <begin position="1"/>
        <end position="22"/>
    </location>
</feature>
<protein>
    <recommendedName>
        <fullName evidence="5">Lipoprotein</fullName>
    </recommendedName>
</protein>
<dbReference type="Proteomes" id="UP000831151">
    <property type="component" value="Chromosome"/>
</dbReference>
<evidence type="ECO:0000256" key="2">
    <source>
        <dbReference type="SAM" id="SignalP"/>
    </source>
</evidence>
<dbReference type="RefSeq" id="WP_249242784.1">
    <property type="nucleotide sequence ID" value="NZ_CP096649.1"/>
</dbReference>
<gene>
    <name evidence="3" type="ORF">M1R53_01170</name>
</gene>
<feature type="region of interest" description="Disordered" evidence="1">
    <location>
        <begin position="28"/>
        <end position="66"/>
    </location>
</feature>
<dbReference type="PROSITE" id="PS51257">
    <property type="entry name" value="PROKAR_LIPOPROTEIN"/>
    <property type="match status" value="1"/>
</dbReference>
<keyword evidence="2" id="KW-0732">Signal</keyword>
<dbReference type="EMBL" id="CP096649">
    <property type="protein sequence ID" value="UQK59311.1"/>
    <property type="molecule type" value="Genomic_DNA"/>
</dbReference>
<dbReference type="AlphaFoldDB" id="A0A9E7DK36"/>
<dbReference type="KEGG" id="fms:M1R53_01170"/>